<dbReference type="GO" id="GO:0098662">
    <property type="term" value="P:inorganic cation transmembrane transport"/>
    <property type="evidence" value="ECO:0007669"/>
    <property type="project" value="TreeGrafter"/>
</dbReference>
<evidence type="ECO:0000256" key="3">
    <source>
        <dbReference type="ARBA" id="ARBA00022958"/>
    </source>
</evidence>
<keyword evidence="2" id="KW-0633">Potassium transport</keyword>
<dbReference type="Proteomes" id="UP001415857">
    <property type="component" value="Unassembled WGS sequence"/>
</dbReference>
<dbReference type="InterPro" id="IPR050794">
    <property type="entry name" value="CPA2_transporter"/>
</dbReference>
<dbReference type="GO" id="GO:0012505">
    <property type="term" value="C:endomembrane system"/>
    <property type="evidence" value="ECO:0007669"/>
    <property type="project" value="TreeGrafter"/>
</dbReference>
<dbReference type="EMBL" id="JBBPBK010000002">
    <property type="protein sequence ID" value="KAK9289760.1"/>
    <property type="molecule type" value="Genomic_DNA"/>
</dbReference>
<evidence type="ECO:0000256" key="1">
    <source>
        <dbReference type="ARBA" id="ARBA00022448"/>
    </source>
</evidence>
<dbReference type="Gene3D" id="3.40.50.12370">
    <property type="match status" value="1"/>
</dbReference>
<dbReference type="GO" id="GO:0006885">
    <property type="term" value="P:regulation of pH"/>
    <property type="evidence" value="ECO:0007669"/>
    <property type="project" value="TreeGrafter"/>
</dbReference>
<dbReference type="PANTHER" id="PTHR32468:SF0">
    <property type="entry name" value="K(+)_H(+) ANTIPORTER 1"/>
    <property type="match status" value="1"/>
</dbReference>
<evidence type="ECO:0000256" key="2">
    <source>
        <dbReference type="ARBA" id="ARBA00022538"/>
    </source>
</evidence>
<organism evidence="6 7">
    <name type="scientific">Liquidambar formosana</name>
    <name type="common">Formosan gum</name>
    <dbReference type="NCBI Taxonomy" id="63359"/>
    <lineage>
        <taxon>Eukaryota</taxon>
        <taxon>Viridiplantae</taxon>
        <taxon>Streptophyta</taxon>
        <taxon>Embryophyta</taxon>
        <taxon>Tracheophyta</taxon>
        <taxon>Spermatophyta</taxon>
        <taxon>Magnoliopsida</taxon>
        <taxon>eudicotyledons</taxon>
        <taxon>Gunneridae</taxon>
        <taxon>Pentapetalae</taxon>
        <taxon>Saxifragales</taxon>
        <taxon>Altingiaceae</taxon>
        <taxon>Liquidambar</taxon>
    </lineage>
</organism>
<dbReference type="AlphaFoldDB" id="A0AAP0S8W3"/>
<evidence type="ECO:0000256" key="4">
    <source>
        <dbReference type="ARBA" id="ARBA00023065"/>
    </source>
</evidence>
<dbReference type="GO" id="GO:0006813">
    <property type="term" value="P:potassium ion transport"/>
    <property type="evidence" value="ECO:0007669"/>
    <property type="project" value="UniProtKB-KW"/>
</dbReference>
<accession>A0AAP0S8W3</accession>
<name>A0AAP0S8W3_LIQFO</name>
<evidence type="ECO:0000313" key="7">
    <source>
        <dbReference type="Proteomes" id="UP001415857"/>
    </source>
</evidence>
<dbReference type="Pfam" id="PF23259">
    <property type="entry name" value="CHX17_C"/>
    <property type="match status" value="1"/>
</dbReference>
<feature type="domain" description="Cation/H(+) antiporter C-terminal" evidence="5">
    <location>
        <begin position="57"/>
        <end position="216"/>
    </location>
</feature>
<proteinExistence type="predicted"/>
<keyword evidence="1" id="KW-0813">Transport</keyword>
<keyword evidence="7" id="KW-1185">Reference proteome</keyword>
<evidence type="ECO:0000259" key="5">
    <source>
        <dbReference type="Pfam" id="PF23259"/>
    </source>
</evidence>
<keyword evidence="3" id="KW-0630">Potassium</keyword>
<keyword evidence="4" id="KW-0406">Ion transport</keyword>
<evidence type="ECO:0000313" key="6">
    <source>
        <dbReference type="EMBL" id="KAK9289760.1"/>
    </source>
</evidence>
<reference evidence="6 7" key="1">
    <citation type="journal article" date="2024" name="Plant J.">
        <title>Genome sequences and population genomics reveal climatic adaptation and genomic divergence between two closely related sweetgum species.</title>
        <authorList>
            <person name="Xu W.Q."/>
            <person name="Ren C.Q."/>
            <person name="Zhang X.Y."/>
            <person name="Comes H.P."/>
            <person name="Liu X.H."/>
            <person name="Li Y.G."/>
            <person name="Kettle C.J."/>
            <person name="Jalonen R."/>
            <person name="Gaisberger H."/>
            <person name="Ma Y.Z."/>
            <person name="Qiu Y.X."/>
        </authorList>
    </citation>
    <scope>NUCLEOTIDE SEQUENCE [LARGE SCALE GENOMIC DNA]</scope>
    <source>
        <strain evidence="6">Hangzhou</strain>
    </source>
</reference>
<dbReference type="PANTHER" id="PTHR32468">
    <property type="entry name" value="CATION/H + ANTIPORTER"/>
    <property type="match status" value="1"/>
</dbReference>
<dbReference type="InterPro" id="IPR057290">
    <property type="entry name" value="CHX17_C"/>
</dbReference>
<gene>
    <name evidence="6" type="ORF">L1049_007919</name>
</gene>
<comment type="caution">
    <text evidence="6">The sequence shown here is derived from an EMBL/GenBank/DDBJ whole genome shotgun (WGS) entry which is preliminary data.</text>
</comment>
<sequence length="246" mass="26720">MRKEGDESRENGGDVWRRVNQMVLMSAPCSVAVFVDRGFDGGSRQRLEPNSTDTKRVCVVFFGGPDDREALELGGRMAEHPSVSVTVIRFVEITGMVNHGDVRTEKSHSLPTRAPLHCEREKELNEAAVTEFQRRSEGSVEYIEKVVDSSIAEGLLAIGRSGEYELVVVGKGGFPSTIVPELADQQAEYSELGPIGDMLASSGHDVVSSVLVIQQHHVAHTDGIPGSKKMVQDKDAAEVMADESSV</sequence>
<protein>
    <recommendedName>
        <fullName evidence="5">Cation/H(+) antiporter C-terminal domain-containing protein</fullName>
    </recommendedName>
</protein>